<protein>
    <recommendedName>
        <fullName evidence="3">YkuS family protein</fullName>
    </recommendedName>
</protein>
<evidence type="ECO:0000313" key="1">
    <source>
        <dbReference type="EMBL" id="OAT79474.1"/>
    </source>
</evidence>
<organism evidence="1 2">
    <name type="scientific">Desulfotomaculum copahuensis</name>
    <dbReference type="NCBI Taxonomy" id="1838280"/>
    <lineage>
        <taxon>Bacteria</taxon>
        <taxon>Bacillati</taxon>
        <taxon>Bacillota</taxon>
        <taxon>Clostridia</taxon>
        <taxon>Eubacteriales</taxon>
        <taxon>Desulfotomaculaceae</taxon>
        <taxon>Desulfotomaculum</taxon>
    </lineage>
</organism>
<dbReference type="InterPro" id="IPR005370">
    <property type="entry name" value="UPF0180"/>
</dbReference>
<accession>A0A1B7LAU3</accession>
<dbReference type="STRING" id="1838280.A6M21_15840"/>
<reference evidence="1 2" key="1">
    <citation type="submission" date="2016-04" db="EMBL/GenBank/DDBJ databases">
        <authorList>
            <person name="Evans L.H."/>
            <person name="Alamgir A."/>
            <person name="Owens N."/>
            <person name="Weber N.D."/>
            <person name="Virtaneva K."/>
            <person name="Barbian K."/>
            <person name="Babar A."/>
            <person name="Rosenke K."/>
        </authorList>
    </citation>
    <scope>NUCLEOTIDE SEQUENCE [LARGE SCALE GENOMIC DNA]</scope>
    <source>
        <strain evidence="1 2">LMa1</strain>
    </source>
</reference>
<evidence type="ECO:0008006" key="3">
    <source>
        <dbReference type="Google" id="ProtNLM"/>
    </source>
</evidence>
<comment type="caution">
    <text evidence="1">The sequence shown here is derived from an EMBL/GenBank/DDBJ whole genome shotgun (WGS) entry which is preliminary data.</text>
</comment>
<dbReference type="AlphaFoldDB" id="A0A1B7LAU3"/>
<dbReference type="Proteomes" id="UP000078532">
    <property type="component" value="Unassembled WGS sequence"/>
</dbReference>
<keyword evidence="2" id="KW-1185">Reference proteome</keyword>
<dbReference type="Pfam" id="PF03698">
    <property type="entry name" value="UPF0180"/>
    <property type="match status" value="1"/>
</dbReference>
<gene>
    <name evidence="1" type="ORF">A6M21_15840</name>
</gene>
<evidence type="ECO:0000313" key="2">
    <source>
        <dbReference type="Proteomes" id="UP000078532"/>
    </source>
</evidence>
<dbReference type="EMBL" id="LYVF01000196">
    <property type="protein sequence ID" value="OAT79474.1"/>
    <property type="molecule type" value="Genomic_DNA"/>
</dbReference>
<sequence length="78" mass="8242">MTMKKIAVEDGLAAVRDLLLENGYQVTGPAGAGTADAIVVTGLDNNMMNRQDIASRAVVIEASGKTPREVLSRIQEIS</sequence>
<proteinExistence type="predicted"/>
<name>A0A1B7LAU3_9FIRM</name>